<accession>A0A1I3IF81</accession>
<dbReference type="Proteomes" id="UP000183639">
    <property type="component" value="Unassembled WGS sequence"/>
</dbReference>
<proteinExistence type="predicted"/>
<gene>
    <name evidence="1" type="ORF">SAMN04487861_1476</name>
</gene>
<evidence type="ECO:0000313" key="1">
    <source>
        <dbReference type="EMBL" id="SFI46638.1"/>
    </source>
</evidence>
<dbReference type="EMBL" id="FOQK01000047">
    <property type="protein sequence ID" value="SFI46638.1"/>
    <property type="molecule type" value="Genomic_DNA"/>
</dbReference>
<name>A0A1I3IF81_SELRU</name>
<dbReference type="AlphaFoldDB" id="A0A1I3IF81"/>
<organism evidence="1 2">
    <name type="scientific">Selenomonas ruminantium</name>
    <dbReference type="NCBI Taxonomy" id="971"/>
    <lineage>
        <taxon>Bacteria</taxon>
        <taxon>Bacillati</taxon>
        <taxon>Bacillota</taxon>
        <taxon>Negativicutes</taxon>
        <taxon>Selenomonadales</taxon>
        <taxon>Selenomonadaceae</taxon>
        <taxon>Selenomonas</taxon>
    </lineage>
</organism>
<dbReference type="RefSeq" id="WP_075445868.1">
    <property type="nucleotide sequence ID" value="NZ_FOQK01000047.1"/>
</dbReference>
<reference evidence="1 2" key="1">
    <citation type="submission" date="2016-10" db="EMBL/GenBank/DDBJ databases">
        <authorList>
            <person name="de Groot N.N."/>
        </authorList>
    </citation>
    <scope>NUCLEOTIDE SEQUENCE [LARGE SCALE GENOMIC DNA]</scope>
    <source>
        <strain evidence="1 2">Z108</strain>
    </source>
</reference>
<evidence type="ECO:0008006" key="3">
    <source>
        <dbReference type="Google" id="ProtNLM"/>
    </source>
</evidence>
<sequence>MRSFPLFAELEAKRDEINSRFHRETKPLLIERFQEFGFVPVKPNNAEYMVLTEKSTGNHYLLTISRYELRIEFEHVARHEIVKICEISNFSLSAHTIMNIAIRAIDCWLQYGVVLDYVKAQHLGAAE</sequence>
<dbReference type="OrthoDB" id="1665964at2"/>
<evidence type="ECO:0000313" key="2">
    <source>
        <dbReference type="Proteomes" id="UP000183639"/>
    </source>
</evidence>
<protein>
    <recommendedName>
        <fullName evidence="3">Addiction module toxin RelE</fullName>
    </recommendedName>
</protein>